<dbReference type="PANTHER" id="PTHR32027:SF0">
    <property type="entry name" value="CYTOSINE DEAMINASE"/>
    <property type="match status" value="1"/>
</dbReference>
<dbReference type="GO" id="GO:0046872">
    <property type="term" value="F:metal ion binding"/>
    <property type="evidence" value="ECO:0007669"/>
    <property type="project" value="UniProtKB-KW"/>
</dbReference>
<dbReference type="Gene3D" id="2.30.40.10">
    <property type="entry name" value="Urease, subunit C, domain 1"/>
    <property type="match status" value="1"/>
</dbReference>
<dbReference type="SUPFAM" id="SSF51556">
    <property type="entry name" value="Metallo-dependent hydrolases"/>
    <property type="match status" value="1"/>
</dbReference>
<feature type="domain" description="Amidohydrolase 3" evidence="3">
    <location>
        <begin position="187"/>
        <end position="398"/>
    </location>
</feature>
<dbReference type="RefSeq" id="WP_194030499.1">
    <property type="nucleotide sequence ID" value="NZ_JADEWZ010000024.1"/>
</dbReference>
<protein>
    <submittedName>
        <fullName evidence="4">Cytosine deaminase</fullName>
        <ecNumber evidence="4">3.5.4.1</ecNumber>
    </submittedName>
</protein>
<dbReference type="GO" id="GO:0004131">
    <property type="term" value="F:cytosine deaminase activity"/>
    <property type="evidence" value="ECO:0007669"/>
    <property type="project" value="UniProtKB-EC"/>
</dbReference>
<dbReference type="Proteomes" id="UP000654482">
    <property type="component" value="Unassembled WGS sequence"/>
</dbReference>
<dbReference type="Gene3D" id="3.20.20.140">
    <property type="entry name" value="Metal-dependent hydrolases"/>
    <property type="match status" value="1"/>
</dbReference>
<dbReference type="PANTHER" id="PTHR32027">
    <property type="entry name" value="CYTOSINE DEAMINASE"/>
    <property type="match status" value="1"/>
</dbReference>
<comment type="caution">
    <text evidence="4">The sequence shown here is derived from an EMBL/GenBank/DDBJ whole genome shotgun (WGS) entry which is preliminary data.</text>
</comment>
<dbReference type="AlphaFoldDB" id="A0A8J7DXV2"/>
<gene>
    <name evidence="4" type="ORF">IQ249_16055</name>
</gene>
<dbReference type="Pfam" id="PF07969">
    <property type="entry name" value="Amidohydro_3"/>
    <property type="match status" value="1"/>
</dbReference>
<evidence type="ECO:0000256" key="1">
    <source>
        <dbReference type="ARBA" id="ARBA00022723"/>
    </source>
</evidence>
<dbReference type="InterPro" id="IPR011059">
    <property type="entry name" value="Metal-dep_hydrolase_composite"/>
</dbReference>
<dbReference type="GO" id="GO:0035888">
    <property type="term" value="F:isoguanine deaminase activity"/>
    <property type="evidence" value="ECO:0007669"/>
    <property type="project" value="TreeGrafter"/>
</dbReference>
<reference evidence="4" key="1">
    <citation type="submission" date="2020-10" db="EMBL/GenBank/DDBJ databases">
        <authorList>
            <person name="Castelo-Branco R."/>
            <person name="Eusebio N."/>
            <person name="Adriana R."/>
            <person name="Vieira A."/>
            <person name="Brugerolle De Fraissinette N."/>
            <person name="Rezende De Castro R."/>
            <person name="Schneider M.P."/>
            <person name="Vasconcelos V."/>
            <person name="Leao P.N."/>
        </authorList>
    </citation>
    <scope>NUCLEOTIDE SEQUENCE</scope>
    <source>
        <strain evidence="4">LEGE 07157</strain>
    </source>
</reference>
<evidence type="ECO:0000313" key="4">
    <source>
        <dbReference type="EMBL" id="MBE9117414.1"/>
    </source>
</evidence>
<keyword evidence="1" id="KW-0479">Metal-binding</keyword>
<dbReference type="CDD" id="cd01293">
    <property type="entry name" value="Bact_CD"/>
    <property type="match status" value="1"/>
</dbReference>
<evidence type="ECO:0000313" key="5">
    <source>
        <dbReference type="Proteomes" id="UP000654482"/>
    </source>
</evidence>
<organism evidence="4 5">
    <name type="scientific">Lusitaniella coriacea LEGE 07157</name>
    <dbReference type="NCBI Taxonomy" id="945747"/>
    <lineage>
        <taxon>Bacteria</taxon>
        <taxon>Bacillati</taxon>
        <taxon>Cyanobacteriota</taxon>
        <taxon>Cyanophyceae</taxon>
        <taxon>Spirulinales</taxon>
        <taxon>Lusitaniellaceae</taxon>
        <taxon>Lusitaniella</taxon>
    </lineage>
</organism>
<dbReference type="SUPFAM" id="SSF51338">
    <property type="entry name" value="Composite domain of metallo-dependent hydrolases"/>
    <property type="match status" value="1"/>
</dbReference>
<sequence length="431" mass="48122">MIPQSNHYGLKNARVPIAAMEESEDVVQTRDGLCSVDIEIVEGAIARIQSTSNNPTNFPTLDLQQGIVLPCFVDLHTHLDKAHIWERSRNPDCTFERAIASCQKDAKKYWNPEDLYRRMEFVLKCSYAHGTQALRTHLDILDAPESESLAVFQQLQTEWRDRITLQVVSLVTLDYFQSPQGVLLADKIAEMGGILGGVAYLNPELDAQLDAVFSLAKERNLDLDFHVDENGNPDSNCLEKVARTALRHQFKGKILCGHCCSLTVQSPKQITATLNLVKAAGIGIVSLPMCNQFLQDRTPNQTPFWRGIPPIHEIKQKGIPITFANDNCRDPFFGFGDGDVLEVFNQAVRIAHLDCPYGDWIDSVTRTPANLMGLPNIGRIGVGLPANLILFKARYFSELLARSQRDRAVLRNGKPIDTTLPPYAELDDLMA</sequence>
<dbReference type="InterPro" id="IPR013108">
    <property type="entry name" value="Amidohydro_3"/>
</dbReference>
<dbReference type="InterPro" id="IPR052349">
    <property type="entry name" value="Metallo-hydrolase_Enzymes"/>
</dbReference>
<dbReference type="EC" id="3.5.4.1" evidence="4"/>
<name>A0A8J7DXV2_9CYAN</name>
<accession>A0A8J7DXV2</accession>
<evidence type="ECO:0000256" key="2">
    <source>
        <dbReference type="ARBA" id="ARBA00022801"/>
    </source>
</evidence>
<dbReference type="EMBL" id="JADEWZ010000024">
    <property type="protein sequence ID" value="MBE9117414.1"/>
    <property type="molecule type" value="Genomic_DNA"/>
</dbReference>
<dbReference type="GO" id="GO:0006209">
    <property type="term" value="P:cytosine catabolic process"/>
    <property type="evidence" value="ECO:0007669"/>
    <property type="project" value="TreeGrafter"/>
</dbReference>
<evidence type="ECO:0000259" key="3">
    <source>
        <dbReference type="Pfam" id="PF07969"/>
    </source>
</evidence>
<keyword evidence="2 4" id="KW-0378">Hydrolase</keyword>
<dbReference type="NCBIfam" id="NF005759">
    <property type="entry name" value="PRK07583.1"/>
    <property type="match status" value="1"/>
</dbReference>
<proteinExistence type="predicted"/>
<dbReference type="InterPro" id="IPR032466">
    <property type="entry name" value="Metal_Hydrolase"/>
</dbReference>
<keyword evidence="5" id="KW-1185">Reference proteome</keyword>
<dbReference type="FunFam" id="3.20.20.140:FF:000019">
    <property type="entry name" value="Cytosine deaminase"/>
    <property type="match status" value="1"/>
</dbReference>